<comment type="caution">
    <text evidence="5">The sequence shown here is derived from an EMBL/GenBank/DDBJ whole genome shotgun (WGS) entry which is preliminary data.</text>
</comment>
<dbReference type="InterPro" id="IPR036206">
    <property type="entry name" value="ThiamineP_synth_sf"/>
</dbReference>
<dbReference type="InterPro" id="IPR013785">
    <property type="entry name" value="Aldolase_TIM"/>
</dbReference>
<dbReference type="CDD" id="cd00564">
    <property type="entry name" value="TMP_TenI"/>
    <property type="match status" value="1"/>
</dbReference>
<feature type="domain" description="Thiamine phosphate synthase/TenI" evidence="4">
    <location>
        <begin position="39"/>
        <end position="215"/>
    </location>
</feature>
<name>A0ABV4TVY3_9GAMM</name>
<evidence type="ECO:0000259" key="4">
    <source>
        <dbReference type="Pfam" id="PF02581"/>
    </source>
</evidence>
<dbReference type="Proteomes" id="UP001575181">
    <property type="component" value="Unassembled WGS sequence"/>
</dbReference>
<dbReference type="EMBL" id="JBGUAW010000007">
    <property type="protein sequence ID" value="MFA9461403.1"/>
    <property type="molecule type" value="Genomic_DNA"/>
</dbReference>
<dbReference type="InterPro" id="IPR022998">
    <property type="entry name" value="ThiamineP_synth_TenI"/>
</dbReference>
<organism evidence="5 6">
    <name type="scientific">Thiohalorhabdus methylotrophus</name>
    <dbReference type="NCBI Taxonomy" id="3242694"/>
    <lineage>
        <taxon>Bacteria</taxon>
        <taxon>Pseudomonadati</taxon>
        <taxon>Pseudomonadota</taxon>
        <taxon>Gammaproteobacteria</taxon>
        <taxon>Thiohalorhabdales</taxon>
        <taxon>Thiohalorhabdaceae</taxon>
        <taxon>Thiohalorhabdus</taxon>
    </lineage>
</organism>
<evidence type="ECO:0000313" key="5">
    <source>
        <dbReference type="EMBL" id="MFA9461403.1"/>
    </source>
</evidence>
<evidence type="ECO:0000256" key="2">
    <source>
        <dbReference type="ARBA" id="ARBA00022977"/>
    </source>
</evidence>
<keyword evidence="6" id="KW-1185">Reference proteome</keyword>
<reference evidence="5 6" key="1">
    <citation type="submission" date="2024-08" db="EMBL/GenBank/DDBJ databases">
        <title>Whole-genome sequencing of halo(alkali)philic microorganisms from hypersaline lakes.</title>
        <authorList>
            <person name="Sorokin D.Y."/>
            <person name="Merkel A.Y."/>
            <person name="Messina E."/>
            <person name="Yakimov M."/>
        </authorList>
    </citation>
    <scope>NUCLEOTIDE SEQUENCE [LARGE SCALE GENOMIC DNA]</scope>
    <source>
        <strain evidence="5 6">Cl-TMA</strain>
    </source>
</reference>
<evidence type="ECO:0000256" key="1">
    <source>
        <dbReference type="ARBA" id="ARBA00004948"/>
    </source>
</evidence>
<gene>
    <name evidence="5" type="ORF">ACERLL_11255</name>
</gene>
<dbReference type="SUPFAM" id="SSF51391">
    <property type="entry name" value="Thiamin phosphate synthase"/>
    <property type="match status" value="1"/>
</dbReference>
<dbReference type="Pfam" id="PF02581">
    <property type="entry name" value="TMP-TENI"/>
    <property type="match status" value="1"/>
</dbReference>
<proteinExistence type="predicted"/>
<dbReference type="PANTHER" id="PTHR20857:SF15">
    <property type="entry name" value="THIAMINE-PHOSPHATE SYNTHASE"/>
    <property type="match status" value="1"/>
</dbReference>
<feature type="region of interest" description="Disordered" evidence="3">
    <location>
        <begin position="1"/>
        <end position="30"/>
    </location>
</feature>
<dbReference type="PANTHER" id="PTHR20857">
    <property type="entry name" value="THIAMINE-PHOSPHATE PYROPHOSPHORYLASE"/>
    <property type="match status" value="1"/>
</dbReference>
<evidence type="ECO:0000313" key="6">
    <source>
        <dbReference type="Proteomes" id="UP001575181"/>
    </source>
</evidence>
<evidence type="ECO:0000256" key="3">
    <source>
        <dbReference type="SAM" id="MobiDB-lite"/>
    </source>
</evidence>
<comment type="pathway">
    <text evidence="1">Cofactor biosynthesis; thiamine diphosphate biosynthesis.</text>
</comment>
<dbReference type="RefSeq" id="WP_373656323.1">
    <property type="nucleotide sequence ID" value="NZ_JBGUAW010000007.1"/>
</dbReference>
<dbReference type="Gene3D" id="3.20.20.70">
    <property type="entry name" value="Aldolase class I"/>
    <property type="match status" value="1"/>
</dbReference>
<accession>A0ABV4TVY3</accession>
<keyword evidence="2" id="KW-0784">Thiamine biosynthesis</keyword>
<protein>
    <submittedName>
        <fullName evidence="5">Thiamine phosphate synthase</fullName>
    </submittedName>
</protein>
<sequence length="234" mass="25256">MSTRSPRSGFVRSSARRLPSCRAPSRRPWRPKTVETPRLLLVTERHRTGGRPLLGVVEEALRANLPAVQFRDRDLPEEEAWEYAAALREATRRRGALLFVNGRPELARAVRADGLHLPEGYPRPPTTEWSGVLTVAAHDGHGLERARQVHADFALLSPLFDTRSHPDTEPLGPKRFAALAAESPVPLVALGGINAGNAHLARESGARGVACMDAILGAPDIAGAVSDLLAAFGD</sequence>